<sequence>MPLIDIQVLEGVFSAEEKAQMIAKVTEAFAEVAGGRMKQATSVRIHEIRSGDWGYAGVPLTTADALAMRRAE</sequence>
<dbReference type="AlphaFoldDB" id="S9QLK7"/>
<evidence type="ECO:0000259" key="3">
    <source>
        <dbReference type="Pfam" id="PF01361"/>
    </source>
</evidence>
<protein>
    <submittedName>
        <fullName evidence="4">4-oxalocrotonate tautomerase</fullName>
        <ecNumber evidence="4">5.3.2.-</ecNumber>
    </submittedName>
</protein>
<accession>S9QLK7</accession>
<evidence type="ECO:0000313" key="5">
    <source>
        <dbReference type="Proteomes" id="UP000015347"/>
    </source>
</evidence>
<dbReference type="eggNOG" id="COG1942">
    <property type="taxonomic scope" value="Bacteria"/>
</dbReference>
<dbReference type="GO" id="GO:0016853">
    <property type="term" value="F:isomerase activity"/>
    <property type="evidence" value="ECO:0007669"/>
    <property type="project" value="UniProtKB-KW"/>
</dbReference>
<dbReference type="PANTHER" id="PTHR35530">
    <property type="entry name" value="TAUTOMERASE-RELATED"/>
    <property type="match status" value="1"/>
</dbReference>
<dbReference type="Gene3D" id="3.30.429.10">
    <property type="entry name" value="Macrophage Migration Inhibitory Factor"/>
    <property type="match status" value="1"/>
</dbReference>
<evidence type="ECO:0000313" key="4">
    <source>
        <dbReference type="EMBL" id="EPX80483.1"/>
    </source>
</evidence>
<dbReference type="HOGENOM" id="CLU_148073_4_1_5"/>
<dbReference type="InterPro" id="IPR014347">
    <property type="entry name" value="Tautomerase/MIF_sf"/>
</dbReference>
<dbReference type="InterPro" id="IPR004370">
    <property type="entry name" value="4-OT-like_dom"/>
</dbReference>
<dbReference type="EC" id="5.3.2.-" evidence="4"/>
<dbReference type="STRING" id="1123237.Salmuc_03799"/>
<dbReference type="RefSeq" id="WP_020038687.1">
    <property type="nucleotide sequence ID" value="NZ_KE557277.1"/>
</dbReference>
<feature type="domain" description="4-oxalocrotonate tautomerase-like" evidence="3">
    <location>
        <begin position="2"/>
        <end position="62"/>
    </location>
</feature>
<comment type="caution">
    <text evidence="4">The sequence shown here is derived from an EMBL/GenBank/DDBJ whole genome shotgun (WGS) entry which is preliminary data.</text>
</comment>
<dbReference type="SUPFAM" id="SSF55331">
    <property type="entry name" value="Tautomerase/MIF"/>
    <property type="match status" value="1"/>
</dbReference>
<keyword evidence="2 4" id="KW-0413">Isomerase</keyword>
<name>S9QLK7_9RHOB</name>
<dbReference type="OrthoDB" id="8098375at2"/>
<dbReference type="Pfam" id="PF01361">
    <property type="entry name" value="Tautomerase"/>
    <property type="match status" value="1"/>
</dbReference>
<proteinExistence type="inferred from homology"/>
<dbReference type="PANTHER" id="PTHR35530:SF2">
    <property type="entry name" value="BSL4019 PROTEIN"/>
    <property type="match status" value="1"/>
</dbReference>
<evidence type="ECO:0000256" key="2">
    <source>
        <dbReference type="ARBA" id="ARBA00023235"/>
    </source>
</evidence>
<evidence type="ECO:0000256" key="1">
    <source>
        <dbReference type="ARBA" id="ARBA00006723"/>
    </source>
</evidence>
<reference evidence="5" key="1">
    <citation type="journal article" date="2014" name="Stand. Genomic Sci.">
        <title>Genome sequence of the exopolysaccharide-producing Salipiger mucosus type strain (DSM 16094(T)), a moderately halophilic member of the Roseobacter clade.</title>
        <authorList>
            <person name="Riedel T."/>
            <person name="Spring S."/>
            <person name="Fiebig A."/>
            <person name="Petersen J."/>
            <person name="Kyrpides N.C."/>
            <person name="Goker M."/>
            <person name="Klenk H.P."/>
        </authorList>
    </citation>
    <scope>NUCLEOTIDE SEQUENCE [LARGE SCALE GENOMIC DNA]</scope>
    <source>
        <strain evidence="5">DSM 16094</strain>
    </source>
</reference>
<gene>
    <name evidence="4" type="ORF">Salmuc_03799</name>
</gene>
<keyword evidence="5" id="KW-1185">Reference proteome</keyword>
<dbReference type="EMBL" id="APVH01000032">
    <property type="protein sequence ID" value="EPX80483.1"/>
    <property type="molecule type" value="Genomic_DNA"/>
</dbReference>
<dbReference type="Proteomes" id="UP000015347">
    <property type="component" value="Unassembled WGS sequence"/>
</dbReference>
<comment type="similarity">
    <text evidence="1">Belongs to the 4-oxalocrotonate tautomerase family.</text>
</comment>
<organism evidence="4 5">
    <name type="scientific">Salipiger mucosus DSM 16094</name>
    <dbReference type="NCBI Taxonomy" id="1123237"/>
    <lineage>
        <taxon>Bacteria</taxon>
        <taxon>Pseudomonadati</taxon>
        <taxon>Pseudomonadota</taxon>
        <taxon>Alphaproteobacteria</taxon>
        <taxon>Rhodobacterales</taxon>
        <taxon>Roseobacteraceae</taxon>
        <taxon>Salipiger</taxon>
    </lineage>
</organism>